<gene>
    <name evidence="5" type="ORF">OEZ71_13925</name>
</gene>
<evidence type="ECO:0000256" key="3">
    <source>
        <dbReference type="ARBA" id="ARBA00023163"/>
    </source>
</evidence>
<evidence type="ECO:0000256" key="2">
    <source>
        <dbReference type="ARBA" id="ARBA00023125"/>
    </source>
</evidence>
<evidence type="ECO:0000256" key="1">
    <source>
        <dbReference type="ARBA" id="ARBA00023015"/>
    </source>
</evidence>
<evidence type="ECO:0000313" key="5">
    <source>
        <dbReference type="EMBL" id="MCV2873393.1"/>
    </source>
</evidence>
<dbReference type="RefSeq" id="WP_263740601.1">
    <property type="nucleotide sequence ID" value="NZ_JAOWKZ010000003.1"/>
</dbReference>
<name>A0ABT2ZQV5_9RHOB</name>
<dbReference type="InterPro" id="IPR005143">
    <property type="entry name" value="TF_LuxR_autoind-bd_dom"/>
</dbReference>
<comment type="caution">
    <text evidence="5">The sequence shown here is derived from an EMBL/GenBank/DDBJ whole genome shotgun (WGS) entry which is preliminary data.</text>
</comment>
<dbReference type="Gene3D" id="3.30.450.80">
    <property type="entry name" value="Transcription factor LuxR-like, autoinducer-binding domain"/>
    <property type="match status" value="1"/>
</dbReference>
<sequence>MTDTLLSRLDNEAGKIADIAPGGYLLALRIRGTSPLQTYNTYPKAWTDEYTQNGYMLRDPLLTWAMTVGGTIRWSSAFLPDPFGIFRKAKKHGLVYGASVACGPLNSLTICSMGRADREFTDDEIAAAKTIVFALHDAAKLPETLSTEDRTILGEVAKGATGAAVARALGVTEADGRARIDALCGALLARTPDEALRHAKDAKLL</sequence>
<keyword evidence="3" id="KW-0804">Transcription</keyword>
<accession>A0ABT2ZQV5</accession>
<proteinExistence type="predicted"/>
<dbReference type="InterPro" id="IPR036693">
    <property type="entry name" value="TF_LuxR_autoind-bd_dom_sf"/>
</dbReference>
<keyword evidence="2" id="KW-0238">DNA-binding</keyword>
<keyword evidence="1" id="KW-0805">Transcription regulation</keyword>
<feature type="domain" description="Transcription factor LuxR-like autoinducer-binding" evidence="4">
    <location>
        <begin position="34"/>
        <end position="138"/>
    </location>
</feature>
<protein>
    <submittedName>
        <fullName evidence="5">Autoinducer binding domain-containing protein</fullName>
    </submittedName>
</protein>
<reference evidence="5 6" key="1">
    <citation type="submission" date="2022-10" db="EMBL/GenBank/DDBJ databases">
        <title>Defluviimonas sp. nov., isolated from ocean surface sediments.</title>
        <authorList>
            <person name="He W."/>
            <person name="Wang L."/>
            <person name="Zhang D.-F."/>
        </authorList>
    </citation>
    <scope>NUCLEOTIDE SEQUENCE [LARGE SCALE GENOMIC DNA]</scope>
    <source>
        <strain evidence="5 6">WL0050</strain>
    </source>
</reference>
<dbReference type="Pfam" id="PF03472">
    <property type="entry name" value="Autoind_bind"/>
    <property type="match status" value="1"/>
</dbReference>
<evidence type="ECO:0000313" key="6">
    <source>
        <dbReference type="Proteomes" id="UP001652564"/>
    </source>
</evidence>
<evidence type="ECO:0000259" key="4">
    <source>
        <dbReference type="Pfam" id="PF03472"/>
    </source>
</evidence>
<dbReference type="SUPFAM" id="SSF75516">
    <property type="entry name" value="Pheromone-binding domain of LuxR-like quorum-sensing transcription factors"/>
    <property type="match status" value="1"/>
</dbReference>
<dbReference type="Proteomes" id="UP001652564">
    <property type="component" value="Unassembled WGS sequence"/>
</dbReference>
<keyword evidence="6" id="KW-1185">Reference proteome</keyword>
<organism evidence="5 6">
    <name type="scientific">Albidovulum litorale</name>
    <dbReference type="NCBI Taxonomy" id="2984134"/>
    <lineage>
        <taxon>Bacteria</taxon>
        <taxon>Pseudomonadati</taxon>
        <taxon>Pseudomonadota</taxon>
        <taxon>Alphaproteobacteria</taxon>
        <taxon>Rhodobacterales</taxon>
        <taxon>Paracoccaceae</taxon>
        <taxon>Albidovulum</taxon>
    </lineage>
</organism>
<dbReference type="EMBL" id="JAOWKZ010000003">
    <property type="protein sequence ID" value="MCV2873393.1"/>
    <property type="molecule type" value="Genomic_DNA"/>
</dbReference>